<dbReference type="AlphaFoldDB" id="A0A3G6IX21"/>
<dbReference type="OrthoDB" id="9848637at2"/>
<protein>
    <submittedName>
        <fullName evidence="2">Uncharacterized protein</fullName>
    </submittedName>
</protein>
<feature type="transmembrane region" description="Helical" evidence="1">
    <location>
        <begin position="12"/>
        <end position="30"/>
    </location>
</feature>
<keyword evidence="1" id="KW-0472">Membrane</keyword>
<dbReference type="EMBL" id="CP033898">
    <property type="protein sequence ID" value="AZA10113.1"/>
    <property type="molecule type" value="Genomic_DNA"/>
</dbReference>
<proteinExistence type="predicted"/>
<dbReference type="Proteomes" id="UP000271426">
    <property type="component" value="Chromosome"/>
</dbReference>
<evidence type="ECO:0000313" key="2">
    <source>
        <dbReference type="EMBL" id="AZA10113.1"/>
    </source>
</evidence>
<evidence type="ECO:0000256" key="1">
    <source>
        <dbReference type="SAM" id="Phobius"/>
    </source>
</evidence>
<keyword evidence="3" id="KW-1185">Reference proteome</keyword>
<dbReference type="RefSeq" id="WP_123960975.1">
    <property type="nucleotide sequence ID" value="NZ_CP033898.1"/>
</dbReference>
<name>A0A3G6IX21_9CORY</name>
<keyword evidence="1" id="KW-1133">Transmembrane helix</keyword>
<dbReference type="KEGG" id="cpso:CPPEL_10070"/>
<gene>
    <name evidence="2" type="ORF">CPPEL_10070</name>
</gene>
<organism evidence="2 3">
    <name type="scientific">Corynebacterium pseudopelargi</name>
    <dbReference type="NCBI Taxonomy" id="2080757"/>
    <lineage>
        <taxon>Bacteria</taxon>
        <taxon>Bacillati</taxon>
        <taxon>Actinomycetota</taxon>
        <taxon>Actinomycetes</taxon>
        <taxon>Mycobacteriales</taxon>
        <taxon>Corynebacteriaceae</taxon>
        <taxon>Corynebacterium</taxon>
    </lineage>
</organism>
<reference evidence="2 3" key="1">
    <citation type="submission" date="2018-11" db="EMBL/GenBank/DDBJ databases">
        <authorList>
            <person name="Kleinhagauer T."/>
            <person name="Glaeser S.P."/>
            <person name="Spergser J."/>
            <person name="Ruckert C."/>
            <person name="Kaempfer P."/>
            <person name="Busse H.-J."/>
        </authorList>
    </citation>
    <scope>NUCLEOTIDE SEQUENCE [LARGE SCALE GENOMIC DNA]</scope>
    <source>
        <strain evidence="2 3">812CH</strain>
    </source>
</reference>
<feature type="transmembrane region" description="Helical" evidence="1">
    <location>
        <begin position="42"/>
        <end position="61"/>
    </location>
</feature>
<sequence>MITQPSKSETVLIYLGIVAAVLLMVSRGVMTVLSDSSALGQHPLLGVANIFCGVLLAAATAQSSLNQAKSRRGLSLGLQLCLALNLLALALGAAIAEHVLIVLMLAYSLFAIRRLHPDS</sequence>
<feature type="transmembrane region" description="Helical" evidence="1">
    <location>
        <begin position="82"/>
        <end position="110"/>
    </location>
</feature>
<keyword evidence="1" id="KW-0812">Transmembrane</keyword>
<evidence type="ECO:0000313" key="3">
    <source>
        <dbReference type="Proteomes" id="UP000271426"/>
    </source>
</evidence>
<accession>A0A3G6IX21</accession>